<dbReference type="EMBL" id="SGWZ01000001">
    <property type="protein sequence ID" value="RZS74023.1"/>
    <property type="molecule type" value="Genomic_DNA"/>
</dbReference>
<sequence>MTDAQNPTQFSSDGEALWLVPPTHDGQAPGQLFVMFHGQGGEPADLLWLARTLQAQWPGAAIMALRAPYPAGASEAEGRQWFVADELNADELAGQVAAGLPPLLKLIRRVQAQWQIAPAATALFGLGQGGLVALELSAADHALAGRVIAFSAGYASLPQAAAPETSVHLLHGAEDDVVPPSSSQDAYDRIQELEGDATLDILPDIGHELNVALVTRAIERLRTHVPLHIWQSALMSARQSS</sequence>
<dbReference type="OrthoDB" id="9801763at2"/>
<evidence type="ECO:0000313" key="3">
    <source>
        <dbReference type="Proteomes" id="UP000292039"/>
    </source>
</evidence>
<dbReference type="Proteomes" id="UP000292039">
    <property type="component" value="Unassembled WGS sequence"/>
</dbReference>
<dbReference type="AlphaFoldDB" id="A0A4Q7MZ07"/>
<dbReference type="SUPFAM" id="SSF53474">
    <property type="entry name" value="alpha/beta-Hydrolases"/>
    <property type="match status" value="1"/>
</dbReference>
<proteinExistence type="predicted"/>
<dbReference type="GO" id="GO:0016787">
    <property type="term" value="F:hydrolase activity"/>
    <property type="evidence" value="ECO:0007669"/>
    <property type="project" value="InterPro"/>
</dbReference>
<name>A0A4Q7MZ07_9BURK</name>
<dbReference type="RefSeq" id="WP_083969556.1">
    <property type="nucleotide sequence ID" value="NZ_CBCSEB010000007.1"/>
</dbReference>
<protein>
    <submittedName>
        <fullName evidence="2">Phospholipase/carboxylesterase</fullName>
    </submittedName>
</protein>
<dbReference type="NCBIfam" id="NF008525">
    <property type="entry name" value="PRK11460.1"/>
    <property type="match status" value="1"/>
</dbReference>
<evidence type="ECO:0000259" key="1">
    <source>
        <dbReference type="Pfam" id="PF02230"/>
    </source>
</evidence>
<dbReference type="InterPro" id="IPR029058">
    <property type="entry name" value="AB_hydrolase_fold"/>
</dbReference>
<comment type="caution">
    <text evidence="2">The sequence shown here is derived from an EMBL/GenBank/DDBJ whole genome shotgun (WGS) entry which is preliminary data.</text>
</comment>
<feature type="domain" description="Phospholipase/carboxylesterase/thioesterase" evidence="1">
    <location>
        <begin position="28"/>
        <end position="224"/>
    </location>
</feature>
<organism evidence="2 3">
    <name type="scientific">Kerstersia gyiorum</name>
    <dbReference type="NCBI Taxonomy" id="206506"/>
    <lineage>
        <taxon>Bacteria</taxon>
        <taxon>Pseudomonadati</taxon>
        <taxon>Pseudomonadota</taxon>
        <taxon>Betaproteobacteria</taxon>
        <taxon>Burkholderiales</taxon>
        <taxon>Alcaligenaceae</taxon>
        <taxon>Kerstersia</taxon>
    </lineage>
</organism>
<evidence type="ECO:0000313" key="2">
    <source>
        <dbReference type="EMBL" id="RZS74023.1"/>
    </source>
</evidence>
<dbReference type="Pfam" id="PF02230">
    <property type="entry name" value="Abhydrolase_2"/>
    <property type="match status" value="1"/>
</dbReference>
<dbReference type="InterPro" id="IPR003140">
    <property type="entry name" value="PLipase/COase/thioEstase"/>
</dbReference>
<reference evidence="2 3" key="1">
    <citation type="submission" date="2019-02" db="EMBL/GenBank/DDBJ databases">
        <title>Genomic Encyclopedia of Type Strains, Phase IV (KMG-IV): sequencing the most valuable type-strain genomes for metagenomic binning, comparative biology and taxonomic classification.</title>
        <authorList>
            <person name="Goeker M."/>
        </authorList>
    </citation>
    <scope>NUCLEOTIDE SEQUENCE [LARGE SCALE GENOMIC DNA]</scope>
    <source>
        <strain evidence="2 3">DSM 16618</strain>
    </source>
</reference>
<gene>
    <name evidence="2" type="ORF">EV679_1233</name>
</gene>
<accession>A0A4Q7MZ07</accession>
<dbReference type="Gene3D" id="3.40.50.1820">
    <property type="entry name" value="alpha/beta hydrolase"/>
    <property type="match status" value="1"/>
</dbReference>